<feature type="transmembrane region" description="Helical" evidence="1">
    <location>
        <begin position="178"/>
        <end position="198"/>
    </location>
</feature>
<sequence>MFMRAVSLVHRWVGAVVGIVLVLLGLSGAFLVHKDAWTIVSHKHDAVVQSGQQVGDLVEHFMKAEGKHPQMVVFASPSLGVDRLAYAGGGGAYTDQAGHVLASWASDWSRPELWLVSLHRYLFMRPQGETYVGIAGFIGILMVVTGSILWWRTRQTFEFRLWPKRMSRPAIIRHHRDLGVIIAPLLFLSFITGALMVFRPLSNVAFGPGTTAALAHGLKPPAYPSVKLGKDLDWVTMMETARQQFPQAEFRSLALPRKESGLITLRMRQPAEWLPNGRTMLWFAADTGRLVEARDAMDMSVQARLFNDIFPVHAAKIGGLFYRIIMTLSGLGLAILGVFAIATFWGSGNKKAPKKQKKA</sequence>
<feature type="transmembrane region" description="Helical" evidence="1">
    <location>
        <begin position="131"/>
        <end position="151"/>
    </location>
</feature>
<dbReference type="InterPro" id="IPR005625">
    <property type="entry name" value="PepSY-ass_TM"/>
</dbReference>
<accession>A0A0U5EU17</accession>
<name>A0A0U5EU17_9PROT</name>
<dbReference type="PATRIC" id="fig|446692.3.peg.1896"/>
<feature type="transmembrane region" description="Helical" evidence="1">
    <location>
        <begin position="12"/>
        <end position="32"/>
    </location>
</feature>
<dbReference type="PANTHER" id="PTHR34219:SF6">
    <property type="entry name" value="BLR3280 PROTEIN"/>
    <property type="match status" value="1"/>
</dbReference>
<reference evidence="3" key="1">
    <citation type="submission" date="2014-09" db="EMBL/GenBank/DDBJ databases">
        <authorList>
            <person name="Illeghems K.G."/>
        </authorList>
    </citation>
    <scope>NUCLEOTIDE SEQUENCE [LARGE SCALE GENOMIC DNA]</scope>
    <source>
        <strain evidence="3">108B</strain>
    </source>
</reference>
<gene>
    <name evidence="2" type="primary">piuB</name>
    <name evidence="2" type="ORF">ASN_1846</name>
</gene>
<dbReference type="PANTHER" id="PTHR34219">
    <property type="entry name" value="IRON-REGULATED INNER MEMBRANE PROTEIN-RELATED"/>
    <property type="match status" value="1"/>
</dbReference>
<keyword evidence="1" id="KW-1133">Transmembrane helix</keyword>
<dbReference type="KEGG" id="asz:ASN_1846"/>
<evidence type="ECO:0000313" key="2">
    <source>
        <dbReference type="EMBL" id="CEF41177.1"/>
    </source>
</evidence>
<dbReference type="EMBL" id="LN606600">
    <property type="protein sequence ID" value="CEF41177.1"/>
    <property type="molecule type" value="Genomic_DNA"/>
</dbReference>
<organism evidence="2 3">
    <name type="scientific">Acetobacter senegalensis</name>
    <dbReference type="NCBI Taxonomy" id="446692"/>
    <lineage>
        <taxon>Bacteria</taxon>
        <taxon>Pseudomonadati</taxon>
        <taxon>Pseudomonadota</taxon>
        <taxon>Alphaproteobacteria</taxon>
        <taxon>Acetobacterales</taxon>
        <taxon>Acetobacteraceae</taxon>
        <taxon>Acetobacter</taxon>
    </lineage>
</organism>
<dbReference type="Pfam" id="PF03929">
    <property type="entry name" value="PepSY_TM"/>
    <property type="match status" value="1"/>
</dbReference>
<feature type="transmembrane region" description="Helical" evidence="1">
    <location>
        <begin position="320"/>
        <end position="345"/>
    </location>
</feature>
<keyword evidence="1" id="KW-0812">Transmembrane</keyword>
<keyword evidence="3" id="KW-1185">Reference proteome</keyword>
<protein>
    <submittedName>
        <fullName evidence="2">Iron-regulated membrane protein</fullName>
    </submittedName>
</protein>
<evidence type="ECO:0000256" key="1">
    <source>
        <dbReference type="SAM" id="Phobius"/>
    </source>
</evidence>
<keyword evidence="1" id="KW-0472">Membrane</keyword>
<dbReference type="Proteomes" id="UP000056109">
    <property type="component" value="Chromosome I"/>
</dbReference>
<dbReference type="AlphaFoldDB" id="A0A0U5EU17"/>
<proteinExistence type="predicted"/>
<evidence type="ECO:0000313" key="3">
    <source>
        <dbReference type="Proteomes" id="UP000056109"/>
    </source>
</evidence>